<evidence type="ECO:0000256" key="1">
    <source>
        <dbReference type="SAM" id="MobiDB-lite"/>
    </source>
</evidence>
<evidence type="ECO:0000313" key="2">
    <source>
        <dbReference type="EMBL" id="TFB03123.1"/>
    </source>
</evidence>
<keyword evidence="3" id="KW-1185">Reference proteome</keyword>
<accession>A0ABY2H4F5</accession>
<evidence type="ECO:0000313" key="3">
    <source>
        <dbReference type="Proteomes" id="UP001642720"/>
    </source>
</evidence>
<protein>
    <submittedName>
        <fullName evidence="2">Uncharacterized protein</fullName>
    </submittedName>
</protein>
<dbReference type="EMBL" id="PPTA01000005">
    <property type="protein sequence ID" value="TFB03123.1"/>
    <property type="molecule type" value="Genomic_DNA"/>
</dbReference>
<sequence>MSLSPANATTAVWDCESSNSFRSLPQVHAAASHPPRNAVTDRTGQGRESYRRKSSASGRSIGKESSIGPLRRPLATPIRRAHHLLTYYLFDFRVIDARPSSPTVSQPSGLLADTNTPSWGSSTGDRPVADAGFDPLDPEWGLPSSPALAQGPRENLRLSRLS</sequence>
<feature type="region of interest" description="Disordered" evidence="1">
    <location>
        <begin position="100"/>
        <end position="162"/>
    </location>
</feature>
<organism evidence="2 3">
    <name type="scientific">Trichoderma ghanense</name>
    <dbReference type="NCBI Taxonomy" id="65468"/>
    <lineage>
        <taxon>Eukaryota</taxon>
        <taxon>Fungi</taxon>
        <taxon>Dikarya</taxon>
        <taxon>Ascomycota</taxon>
        <taxon>Pezizomycotina</taxon>
        <taxon>Sordariomycetes</taxon>
        <taxon>Hypocreomycetidae</taxon>
        <taxon>Hypocreales</taxon>
        <taxon>Hypocreaceae</taxon>
        <taxon>Trichoderma</taxon>
    </lineage>
</organism>
<feature type="region of interest" description="Disordered" evidence="1">
    <location>
        <begin position="24"/>
        <end position="72"/>
    </location>
</feature>
<dbReference type="RefSeq" id="XP_073559324.1">
    <property type="nucleotide sequence ID" value="XM_073702192.1"/>
</dbReference>
<gene>
    <name evidence="2" type="ORF">CCMA1212_004909</name>
</gene>
<dbReference type="GeneID" id="300576642"/>
<comment type="caution">
    <text evidence="2">The sequence shown here is derived from an EMBL/GenBank/DDBJ whole genome shotgun (WGS) entry which is preliminary data.</text>
</comment>
<name>A0ABY2H4F5_9HYPO</name>
<proteinExistence type="predicted"/>
<dbReference type="Proteomes" id="UP001642720">
    <property type="component" value="Unassembled WGS sequence"/>
</dbReference>
<reference evidence="2 3" key="1">
    <citation type="submission" date="2018-01" db="EMBL/GenBank/DDBJ databases">
        <title>Genome characterization of the sugarcane-associated fungus Trichoderma ghanense CCMA-1212 and their application in lignocelulose bioconversion.</title>
        <authorList>
            <person name="Steindorff A.S."/>
            <person name="Mendes T.D."/>
            <person name="Vilela E.S.D."/>
            <person name="Rodrigues D.S."/>
            <person name="Formighieri E.F."/>
            <person name="Melo I.S."/>
            <person name="Favaro L.C.L."/>
        </authorList>
    </citation>
    <scope>NUCLEOTIDE SEQUENCE [LARGE SCALE GENOMIC DNA]</scope>
    <source>
        <strain evidence="2 3">CCMA-1212</strain>
    </source>
</reference>
<feature type="compositionally biased region" description="Polar residues" evidence="1">
    <location>
        <begin position="100"/>
        <end position="124"/>
    </location>
</feature>